<protein>
    <submittedName>
        <fullName evidence="2">SH3 domain-containing protein</fullName>
    </submittedName>
</protein>
<accession>A0AC34RE26</accession>
<reference evidence="2" key="1">
    <citation type="submission" date="2022-11" db="UniProtKB">
        <authorList>
            <consortium name="WormBaseParasite"/>
        </authorList>
    </citation>
    <scope>IDENTIFICATION</scope>
</reference>
<organism evidence="1 2">
    <name type="scientific">Panagrolaimus sp. JU765</name>
    <dbReference type="NCBI Taxonomy" id="591449"/>
    <lineage>
        <taxon>Eukaryota</taxon>
        <taxon>Metazoa</taxon>
        <taxon>Ecdysozoa</taxon>
        <taxon>Nematoda</taxon>
        <taxon>Chromadorea</taxon>
        <taxon>Rhabditida</taxon>
        <taxon>Tylenchina</taxon>
        <taxon>Panagrolaimomorpha</taxon>
        <taxon>Panagrolaimoidea</taxon>
        <taxon>Panagrolaimidae</taxon>
        <taxon>Panagrolaimus</taxon>
    </lineage>
</organism>
<name>A0AC34RE26_9BILA</name>
<evidence type="ECO:0000313" key="2">
    <source>
        <dbReference type="WBParaSite" id="JU765_v2.g5911.t1"/>
    </source>
</evidence>
<proteinExistence type="predicted"/>
<sequence length="384" mass="43123">MDSYLNSNFSLHELLQKEIPQKLQTLKESSSSLERVAAFCEGTYGKAGDKKKAFESTKQYTIESLASVAYQVNQLSSALLRSLDLETESVSSKANELTNTAQEIDIQREKAARQEIGKLTMNKAVTRQNKICYPARKVKQKRHQFTEIDFTALDHLGHGVFDHERSYKIGVNRANSFLSGSDSLSSQGAQQAYDFMYPRGQSTLTRKSVRSDASSVYRTPQVPNIYNDQRYSSVTNRSAIYSDYNSIYNPNSTLRGSILPNPQLGSISQYRLSIDSNEGLPPAPPNVLSHPPDEPLPPPPLALSDEIYWDQNSEAITPTNDWPPEQYLEKAIAIYDYDAEKPDELTLRENCVVYVVAKNDDGWYEGIMNGMTGLFPSNYVKTIP</sequence>
<dbReference type="WBParaSite" id="JU765_v2.g5911.t1">
    <property type="protein sequence ID" value="JU765_v2.g5911.t1"/>
    <property type="gene ID" value="JU765_v2.g5911"/>
</dbReference>
<dbReference type="Proteomes" id="UP000887576">
    <property type="component" value="Unplaced"/>
</dbReference>
<evidence type="ECO:0000313" key="1">
    <source>
        <dbReference type="Proteomes" id="UP000887576"/>
    </source>
</evidence>